<dbReference type="SMART" id="SM01017">
    <property type="entry name" value="Arrestin_C"/>
    <property type="match status" value="1"/>
</dbReference>
<dbReference type="OrthoDB" id="2333384at2759"/>
<dbReference type="AlphaFoldDB" id="A0A395SYI8"/>
<feature type="domain" description="Arrestin C-terminal-like" evidence="2">
    <location>
        <begin position="183"/>
        <end position="321"/>
    </location>
</feature>
<evidence type="ECO:0000313" key="4">
    <source>
        <dbReference type="Proteomes" id="UP000266234"/>
    </source>
</evidence>
<dbReference type="GO" id="GO:0005829">
    <property type="term" value="C:cytosol"/>
    <property type="evidence" value="ECO:0007669"/>
    <property type="project" value="TreeGrafter"/>
</dbReference>
<comment type="caution">
    <text evidence="3">The sequence shown here is derived from an EMBL/GenBank/DDBJ whole genome shotgun (WGS) entry which is preliminary data.</text>
</comment>
<evidence type="ECO:0000313" key="3">
    <source>
        <dbReference type="EMBL" id="RGP77142.1"/>
    </source>
</evidence>
<proteinExistence type="inferred from homology"/>
<accession>A0A395SYI8</accession>
<protein>
    <submittedName>
        <fullName evidence="3">Hect-type ubiquitin ligase-interacting cred</fullName>
    </submittedName>
</protein>
<keyword evidence="4" id="KW-1185">Reference proteome</keyword>
<dbReference type="Pfam" id="PF02752">
    <property type="entry name" value="Arrestin_C"/>
    <property type="match status" value="1"/>
</dbReference>
<dbReference type="InterPro" id="IPR014752">
    <property type="entry name" value="Arrestin-like_C"/>
</dbReference>
<dbReference type="PANTHER" id="PTHR11188:SF17">
    <property type="entry name" value="FI21816P1"/>
    <property type="match status" value="1"/>
</dbReference>
<dbReference type="GO" id="GO:0016874">
    <property type="term" value="F:ligase activity"/>
    <property type="evidence" value="ECO:0007669"/>
    <property type="project" value="UniProtKB-KW"/>
</dbReference>
<gene>
    <name evidence="3" type="ORF">FLONG3_4657</name>
</gene>
<evidence type="ECO:0000256" key="1">
    <source>
        <dbReference type="ARBA" id="ARBA00005298"/>
    </source>
</evidence>
<dbReference type="InterPro" id="IPR011022">
    <property type="entry name" value="Arrestin_C-like"/>
</dbReference>
<dbReference type="EMBL" id="PXOG01000100">
    <property type="protein sequence ID" value="RGP77142.1"/>
    <property type="molecule type" value="Genomic_DNA"/>
</dbReference>
<dbReference type="GO" id="GO:0030674">
    <property type="term" value="F:protein-macromolecule adaptor activity"/>
    <property type="evidence" value="ECO:0007669"/>
    <property type="project" value="TreeGrafter"/>
</dbReference>
<name>A0A395SYI8_9HYPO</name>
<organism evidence="3 4">
    <name type="scientific">Fusarium longipes</name>
    <dbReference type="NCBI Taxonomy" id="694270"/>
    <lineage>
        <taxon>Eukaryota</taxon>
        <taxon>Fungi</taxon>
        <taxon>Dikarya</taxon>
        <taxon>Ascomycota</taxon>
        <taxon>Pezizomycotina</taxon>
        <taxon>Sordariomycetes</taxon>
        <taxon>Hypocreomycetidae</taxon>
        <taxon>Hypocreales</taxon>
        <taxon>Nectriaceae</taxon>
        <taxon>Fusarium</taxon>
    </lineage>
</organism>
<dbReference type="Gene3D" id="2.60.40.640">
    <property type="match status" value="1"/>
</dbReference>
<dbReference type="STRING" id="694270.A0A395SYI8"/>
<evidence type="ECO:0000259" key="2">
    <source>
        <dbReference type="SMART" id="SM01017"/>
    </source>
</evidence>
<dbReference type="GO" id="GO:0031625">
    <property type="term" value="F:ubiquitin protein ligase binding"/>
    <property type="evidence" value="ECO:0007669"/>
    <property type="project" value="TreeGrafter"/>
</dbReference>
<dbReference type="PANTHER" id="PTHR11188">
    <property type="entry name" value="ARRESTIN DOMAIN CONTAINING PROTEIN"/>
    <property type="match status" value="1"/>
</dbReference>
<keyword evidence="3" id="KW-0436">Ligase</keyword>
<sequence length="379" mass="42918">MIKPTMRSLLAKVTGPRRLHITIKPDHDYIFLSGYGIEAQGQYLRGKIVLFVPQKQHVQGLQLKFTSRMWIGDHATATEEAVKWQHKEETIHAWSPFHITGQTAKLVPNGRQYEWPFELFIRGDQEETFKGCTRCSITYLLEASTIPSESFKDVRSFTPIRIIRTPAFSSYYLMDPASTNGKWSTKAEYNVSIRHRAIALGGLIPIDAEVAQICSTSRIVKARFFLREIHTAENKSVSGCVTYEAQRVVTEWPLDVNESGQFQSWQQCLHLPLAVRNCSPDVSMHGITISHTLHLEVTLITEGVTTKEEVSLPIHLFISPELPVNGWGVFVRHNDIRSKEVKDLLAEGIRIPPRYSNGDFDLKEYGTPIGTPPPAYSEC</sequence>
<reference evidence="3 4" key="1">
    <citation type="journal article" date="2018" name="PLoS Pathog.">
        <title>Evolution of structural diversity of trichothecenes, a family of toxins produced by plant pathogenic and entomopathogenic fungi.</title>
        <authorList>
            <person name="Proctor R.H."/>
            <person name="McCormick S.P."/>
            <person name="Kim H.S."/>
            <person name="Cardoza R.E."/>
            <person name="Stanley A.M."/>
            <person name="Lindo L."/>
            <person name="Kelly A."/>
            <person name="Brown D.W."/>
            <person name="Lee T."/>
            <person name="Vaughan M.M."/>
            <person name="Alexander N.J."/>
            <person name="Busman M."/>
            <person name="Gutierrez S."/>
        </authorList>
    </citation>
    <scope>NUCLEOTIDE SEQUENCE [LARGE SCALE GENOMIC DNA]</scope>
    <source>
        <strain evidence="3 4">NRRL 20695</strain>
    </source>
</reference>
<comment type="similarity">
    <text evidence="1">Belongs to the arrestin family.</text>
</comment>
<dbReference type="Proteomes" id="UP000266234">
    <property type="component" value="Unassembled WGS sequence"/>
</dbReference>
<dbReference type="GO" id="GO:0005886">
    <property type="term" value="C:plasma membrane"/>
    <property type="evidence" value="ECO:0007669"/>
    <property type="project" value="TreeGrafter"/>
</dbReference>
<dbReference type="InterPro" id="IPR050357">
    <property type="entry name" value="Arrestin_domain-protein"/>
</dbReference>
<dbReference type="GO" id="GO:0070086">
    <property type="term" value="P:ubiquitin-dependent endocytosis"/>
    <property type="evidence" value="ECO:0007669"/>
    <property type="project" value="TreeGrafter"/>
</dbReference>